<dbReference type="EC" id="5.6.2.4" evidence="7"/>
<accession>A0A5C3KEC2</accession>
<evidence type="ECO:0000259" key="10">
    <source>
        <dbReference type="PROSITE" id="PS51194"/>
    </source>
</evidence>
<dbReference type="PROSITE" id="PS51192">
    <property type="entry name" value="HELICASE_ATP_BIND_1"/>
    <property type="match status" value="1"/>
</dbReference>
<keyword evidence="11" id="KW-0378">Hydrolase</keyword>
<dbReference type="GO" id="GO:0043138">
    <property type="term" value="F:3'-5' DNA helicase activity"/>
    <property type="evidence" value="ECO:0007669"/>
    <property type="project" value="UniProtKB-EC"/>
</dbReference>
<comment type="catalytic activity">
    <reaction evidence="6">
        <text>Couples ATP hydrolysis with the unwinding of duplex DNA by translocating in the 3'-5' direction.</text>
        <dbReference type="EC" id="5.6.2.4"/>
    </reaction>
</comment>
<dbReference type="PROSITE" id="PS51194">
    <property type="entry name" value="HELICASE_CTER"/>
    <property type="match status" value="1"/>
</dbReference>
<dbReference type="GO" id="GO:0005694">
    <property type="term" value="C:chromosome"/>
    <property type="evidence" value="ECO:0007669"/>
    <property type="project" value="TreeGrafter"/>
</dbReference>
<protein>
    <recommendedName>
        <fullName evidence="7">DNA 3'-5' helicase</fullName>
        <ecNumber evidence="7">5.6.2.4</ecNumber>
    </recommendedName>
</protein>
<name>A0A5C3KEC2_COPMA</name>
<dbReference type="SUPFAM" id="SSF52540">
    <property type="entry name" value="P-loop containing nucleoside triphosphate hydrolases"/>
    <property type="match status" value="1"/>
</dbReference>
<comment type="similarity">
    <text evidence="1">Belongs to the helicase family. RecQ subfamily.</text>
</comment>
<evidence type="ECO:0000256" key="8">
    <source>
        <dbReference type="SAM" id="MobiDB-lite"/>
    </source>
</evidence>
<reference evidence="11 12" key="1">
    <citation type="journal article" date="2019" name="Nat. Ecol. Evol.">
        <title>Megaphylogeny resolves global patterns of mushroom evolution.</title>
        <authorList>
            <person name="Varga T."/>
            <person name="Krizsan K."/>
            <person name="Foldi C."/>
            <person name="Dima B."/>
            <person name="Sanchez-Garcia M."/>
            <person name="Sanchez-Ramirez S."/>
            <person name="Szollosi G.J."/>
            <person name="Szarkandi J.G."/>
            <person name="Papp V."/>
            <person name="Albert L."/>
            <person name="Andreopoulos W."/>
            <person name="Angelini C."/>
            <person name="Antonin V."/>
            <person name="Barry K.W."/>
            <person name="Bougher N.L."/>
            <person name="Buchanan P."/>
            <person name="Buyck B."/>
            <person name="Bense V."/>
            <person name="Catcheside P."/>
            <person name="Chovatia M."/>
            <person name="Cooper J."/>
            <person name="Damon W."/>
            <person name="Desjardin D."/>
            <person name="Finy P."/>
            <person name="Geml J."/>
            <person name="Haridas S."/>
            <person name="Hughes K."/>
            <person name="Justo A."/>
            <person name="Karasinski D."/>
            <person name="Kautmanova I."/>
            <person name="Kiss B."/>
            <person name="Kocsube S."/>
            <person name="Kotiranta H."/>
            <person name="LaButti K.M."/>
            <person name="Lechner B.E."/>
            <person name="Liimatainen K."/>
            <person name="Lipzen A."/>
            <person name="Lukacs Z."/>
            <person name="Mihaltcheva S."/>
            <person name="Morgado L.N."/>
            <person name="Niskanen T."/>
            <person name="Noordeloos M.E."/>
            <person name="Ohm R.A."/>
            <person name="Ortiz-Santana B."/>
            <person name="Ovrebo C."/>
            <person name="Racz N."/>
            <person name="Riley R."/>
            <person name="Savchenko A."/>
            <person name="Shiryaev A."/>
            <person name="Soop K."/>
            <person name="Spirin V."/>
            <person name="Szebenyi C."/>
            <person name="Tomsovsky M."/>
            <person name="Tulloss R.E."/>
            <person name="Uehling J."/>
            <person name="Grigoriev I.V."/>
            <person name="Vagvolgyi C."/>
            <person name="Papp T."/>
            <person name="Martin F.M."/>
            <person name="Miettinen O."/>
            <person name="Hibbett D.S."/>
            <person name="Nagy L.G."/>
        </authorList>
    </citation>
    <scope>NUCLEOTIDE SEQUENCE [LARGE SCALE GENOMIC DNA]</scope>
    <source>
        <strain evidence="11 12">CBS 121175</strain>
    </source>
</reference>
<keyword evidence="2" id="KW-0547">Nucleotide-binding</keyword>
<evidence type="ECO:0000256" key="2">
    <source>
        <dbReference type="ARBA" id="ARBA00022741"/>
    </source>
</evidence>
<dbReference type="GO" id="GO:0003677">
    <property type="term" value="F:DNA binding"/>
    <property type="evidence" value="ECO:0007669"/>
    <property type="project" value="UniProtKB-KW"/>
</dbReference>
<dbReference type="GO" id="GO:0016787">
    <property type="term" value="F:hydrolase activity"/>
    <property type="evidence" value="ECO:0007669"/>
    <property type="project" value="UniProtKB-KW"/>
</dbReference>
<proteinExistence type="inferred from homology"/>
<keyword evidence="12" id="KW-1185">Reference proteome</keyword>
<dbReference type="Proteomes" id="UP000307440">
    <property type="component" value="Unassembled WGS sequence"/>
</dbReference>
<evidence type="ECO:0000256" key="7">
    <source>
        <dbReference type="ARBA" id="ARBA00034808"/>
    </source>
</evidence>
<feature type="region of interest" description="Disordered" evidence="8">
    <location>
        <begin position="377"/>
        <end position="413"/>
    </location>
</feature>
<evidence type="ECO:0000259" key="9">
    <source>
        <dbReference type="PROSITE" id="PS51192"/>
    </source>
</evidence>
<dbReference type="Gene3D" id="3.40.50.300">
    <property type="entry name" value="P-loop containing nucleotide triphosphate hydrolases"/>
    <property type="match status" value="2"/>
</dbReference>
<keyword evidence="4" id="KW-0238">DNA-binding</keyword>
<evidence type="ECO:0000256" key="3">
    <source>
        <dbReference type="ARBA" id="ARBA00022840"/>
    </source>
</evidence>
<dbReference type="InterPro" id="IPR027417">
    <property type="entry name" value="P-loop_NTPase"/>
</dbReference>
<keyword evidence="3" id="KW-0067">ATP-binding</keyword>
<dbReference type="PANTHER" id="PTHR13710">
    <property type="entry name" value="DNA HELICASE RECQ FAMILY MEMBER"/>
    <property type="match status" value="1"/>
</dbReference>
<feature type="domain" description="Helicase ATP-binding" evidence="9">
    <location>
        <begin position="33"/>
        <end position="209"/>
    </location>
</feature>
<dbReference type="PANTHER" id="PTHR13710:SF105">
    <property type="entry name" value="ATP-DEPENDENT DNA HELICASE Q1"/>
    <property type="match status" value="1"/>
</dbReference>
<evidence type="ECO:0000313" key="11">
    <source>
        <dbReference type="EMBL" id="TFK18252.1"/>
    </source>
</evidence>
<keyword evidence="5" id="KW-0413">Isomerase</keyword>
<feature type="compositionally biased region" description="Basic and acidic residues" evidence="8">
    <location>
        <begin position="377"/>
        <end position="405"/>
    </location>
</feature>
<dbReference type="InterPro" id="IPR014001">
    <property type="entry name" value="Helicase_ATP-bd"/>
</dbReference>
<gene>
    <name evidence="11" type="ORF">FA15DRAFT_710029</name>
</gene>
<dbReference type="OrthoDB" id="10261556at2759"/>
<dbReference type="AlphaFoldDB" id="A0A5C3KEC2"/>
<organism evidence="11 12">
    <name type="scientific">Coprinopsis marcescibilis</name>
    <name type="common">Agaric fungus</name>
    <name type="synonym">Psathyrella marcescibilis</name>
    <dbReference type="NCBI Taxonomy" id="230819"/>
    <lineage>
        <taxon>Eukaryota</taxon>
        <taxon>Fungi</taxon>
        <taxon>Dikarya</taxon>
        <taxon>Basidiomycota</taxon>
        <taxon>Agaricomycotina</taxon>
        <taxon>Agaricomycetes</taxon>
        <taxon>Agaricomycetidae</taxon>
        <taxon>Agaricales</taxon>
        <taxon>Agaricineae</taxon>
        <taxon>Psathyrellaceae</taxon>
        <taxon>Coprinopsis</taxon>
    </lineage>
</organism>
<dbReference type="GO" id="GO:0000724">
    <property type="term" value="P:double-strand break repair via homologous recombination"/>
    <property type="evidence" value="ECO:0007669"/>
    <property type="project" value="TreeGrafter"/>
</dbReference>
<dbReference type="InterPro" id="IPR001650">
    <property type="entry name" value="Helicase_C-like"/>
</dbReference>
<dbReference type="SMART" id="SM00490">
    <property type="entry name" value="HELICc"/>
    <property type="match status" value="1"/>
</dbReference>
<dbReference type="Pfam" id="PF00271">
    <property type="entry name" value="Helicase_C"/>
    <property type="match status" value="1"/>
</dbReference>
<evidence type="ECO:0000313" key="12">
    <source>
        <dbReference type="Proteomes" id="UP000307440"/>
    </source>
</evidence>
<dbReference type="InterPro" id="IPR011545">
    <property type="entry name" value="DEAD/DEAH_box_helicase_dom"/>
</dbReference>
<dbReference type="GO" id="GO:0005737">
    <property type="term" value="C:cytoplasm"/>
    <property type="evidence" value="ECO:0007669"/>
    <property type="project" value="TreeGrafter"/>
</dbReference>
<dbReference type="STRING" id="230819.A0A5C3KEC2"/>
<dbReference type="EMBL" id="ML210417">
    <property type="protein sequence ID" value="TFK18252.1"/>
    <property type="molecule type" value="Genomic_DNA"/>
</dbReference>
<evidence type="ECO:0000256" key="4">
    <source>
        <dbReference type="ARBA" id="ARBA00023125"/>
    </source>
</evidence>
<evidence type="ECO:0000256" key="1">
    <source>
        <dbReference type="ARBA" id="ARBA00005446"/>
    </source>
</evidence>
<feature type="domain" description="Helicase C-terminal" evidence="10">
    <location>
        <begin position="238"/>
        <end position="399"/>
    </location>
</feature>
<dbReference type="Pfam" id="PF00270">
    <property type="entry name" value="DEAD"/>
    <property type="match status" value="1"/>
</dbReference>
<dbReference type="GO" id="GO:0005524">
    <property type="term" value="F:ATP binding"/>
    <property type="evidence" value="ECO:0007669"/>
    <property type="project" value="UniProtKB-KW"/>
</dbReference>
<evidence type="ECO:0000256" key="6">
    <source>
        <dbReference type="ARBA" id="ARBA00034617"/>
    </source>
</evidence>
<evidence type="ECO:0000256" key="5">
    <source>
        <dbReference type="ARBA" id="ARBA00023235"/>
    </source>
</evidence>
<sequence length="684" mass="77840">MSVSTTEWTFEKIRALGLRVFKRRLCYPQLQIIQNIQKGLDVIACLPTGAGKTLTFWMPVLMAIEEGSKDAMTFVITPLNLLGKQNEQQLKAANISAISISAANVSDVVLKDVASGVYNVIIVNPEILMSHPGFDKLLSDPKFTSRIQNITFDEGHCISQWGKFRKDYRQVGSLRFKIPESIPFYVATATLPHDILSDIKMTLRFRRDKTVCIRRSNDRPDIQLMVRPLVYPINSFKDLDFLLDFFPKDWKPGDQAPPKFLIFFDDTKEAERACRYLSARLADRFKDKVAYFHSTMSDVYRDDHYRLFFNSLVIGMFCTDAFGMGMDIPDIDFVIQWRAPRDMCTLWQRFGRVARGKDRTGVAIFLVDKKDTDEARHLKEQKLNEKKKKDVKAGAKRKAAEHDHSSSPSKRAALADRTINTNNQPNNPQPPCIDESDAVLIAEHTEMYRRQGLDNPQNKPIRGQSRTVQLGSALDDFINSKTRNECRRKWPNVYFLNNDAHQNDRFLCDSQGCARCKLLQPTVCCDVCHPGEFTQYSVEFVKTPKATARSSVKTLPMDDHAKDLKRALYVWRKDIALKIHSPGIIRAHGNKIVMTEDILNRIIDCARAKKLPSVEALKLETSWRYAEEHGASLLAIVGRFYPPESAVEEGKGRKRAQGRCSQCDQVGHISELQPQLSQTRSGSG</sequence>
<dbReference type="SMART" id="SM00487">
    <property type="entry name" value="DEXDc"/>
    <property type="match status" value="1"/>
</dbReference>
<dbReference type="GO" id="GO:0009378">
    <property type="term" value="F:four-way junction helicase activity"/>
    <property type="evidence" value="ECO:0007669"/>
    <property type="project" value="TreeGrafter"/>
</dbReference>